<dbReference type="Gene3D" id="2.60.120.10">
    <property type="entry name" value="Jelly Rolls"/>
    <property type="match status" value="1"/>
</dbReference>
<protein>
    <submittedName>
        <fullName evidence="6">Crp/Fnr family transcriptional regulator</fullName>
    </submittedName>
</protein>
<dbReference type="Proteomes" id="UP000265938">
    <property type="component" value="Unassembled WGS sequence"/>
</dbReference>
<dbReference type="InterPro" id="IPR036388">
    <property type="entry name" value="WH-like_DNA-bd_sf"/>
</dbReference>
<dbReference type="InterPro" id="IPR012318">
    <property type="entry name" value="HTH_CRP"/>
</dbReference>
<dbReference type="AlphaFoldDB" id="A0A3A3ELH6"/>
<evidence type="ECO:0000256" key="3">
    <source>
        <dbReference type="ARBA" id="ARBA00023163"/>
    </source>
</evidence>
<dbReference type="GO" id="GO:0005829">
    <property type="term" value="C:cytosol"/>
    <property type="evidence" value="ECO:0007669"/>
    <property type="project" value="TreeGrafter"/>
</dbReference>
<dbReference type="GO" id="GO:0003700">
    <property type="term" value="F:DNA-binding transcription factor activity"/>
    <property type="evidence" value="ECO:0007669"/>
    <property type="project" value="TreeGrafter"/>
</dbReference>
<name>A0A3A3ELH6_9GAMM</name>
<dbReference type="CDD" id="cd00038">
    <property type="entry name" value="CAP_ED"/>
    <property type="match status" value="1"/>
</dbReference>
<organism evidence="6 7">
    <name type="scientific">Pseudoalteromonas gelatinilytica</name>
    <dbReference type="NCBI Taxonomy" id="1703256"/>
    <lineage>
        <taxon>Bacteria</taxon>
        <taxon>Pseudomonadati</taxon>
        <taxon>Pseudomonadota</taxon>
        <taxon>Gammaproteobacteria</taxon>
        <taxon>Alteromonadales</taxon>
        <taxon>Pseudoalteromonadaceae</taxon>
        <taxon>Pseudoalteromonas</taxon>
    </lineage>
</organism>
<keyword evidence="1" id="KW-0805">Transcription regulation</keyword>
<dbReference type="Pfam" id="PF13545">
    <property type="entry name" value="HTH_Crp_2"/>
    <property type="match status" value="1"/>
</dbReference>
<dbReference type="Gene3D" id="1.10.10.10">
    <property type="entry name" value="Winged helix-like DNA-binding domain superfamily/Winged helix DNA-binding domain"/>
    <property type="match status" value="1"/>
</dbReference>
<evidence type="ECO:0000259" key="5">
    <source>
        <dbReference type="PROSITE" id="PS51063"/>
    </source>
</evidence>
<dbReference type="InterPro" id="IPR050397">
    <property type="entry name" value="Env_Response_Regulators"/>
</dbReference>
<dbReference type="InterPro" id="IPR036390">
    <property type="entry name" value="WH_DNA-bd_sf"/>
</dbReference>
<sequence length="235" mass="26895">MAWIYAHYSNVKDKHLNEQDLSVINQDKWFKNRTQIFRDKLVKNAKLITLNAGDALFLRGDENTGLYCVINGVLRVSGVNSQGKEAVLSFVTSAMWFGEVALFDGGQRTHDVYAQTTVRLLHVPERALSLLLQEHPAYWHDFGLLLTNKVRNLFDSLEDHALLTAKQKVSKRLCMLYQSSHQSCLPLTQQQLADMTYLTRQTINQILQSLQADSIINLKYQLIEIVDIDKLQSQC</sequence>
<dbReference type="InterPro" id="IPR000595">
    <property type="entry name" value="cNMP-bd_dom"/>
</dbReference>
<gene>
    <name evidence="6" type="ORF">D4741_00670</name>
</gene>
<accession>A0A3A3ELH6</accession>
<dbReference type="PANTHER" id="PTHR24567:SF74">
    <property type="entry name" value="HTH-TYPE TRANSCRIPTIONAL REGULATOR ARCR"/>
    <property type="match status" value="1"/>
</dbReference>
<keyword evidence="3" id="KW-0804">Transcription</keyword>
<reference evidence="6 7" key="1">
    <citation type="submission" date="2018-09" db="EMBL/GenBank/DDBJ databases">
        <title>Identification of marine bacteria producing industrial enzymes.</title>
        <authorList>
            <person name="Cheng T.H."/>
            <person name="Saidin J."/>
            <person name="Muhd D.D."/>
            <person name="Isa M.N.M."/>
            <person name="Bakar M.F.A."/>
            <person name="Ismail N."/>
        </authorList>
    </citation>
    <scope>NUCLEOTIDE SEQUENCE [LARGE SCALE GENOMIC DNA]</scope>
    <source>
        <strain evidence="6 7">MNAD 1.6</strain>
    </source>
</reference>
<dbReference type="PROSITE" id="PS51063">
    <property type="entry name" value="HTH_CRP_2"/>
    <property type="match status" value="1"/>
</dbReference>
<dbReference type="SUPFAM" id="SSF51206">
    <property type="entry name" value="cAMP-binding domain-like"/>
    <property type="match status" value="1"/>
</dbReference>
<evidence type="ECO:0000256" key="1">
    <source>
        <dbReference type="ARBA" id="ARBA00023015"/>
    </source>
</evidence>
<dbReference type="SUPFAM" id="SSF46785">
    <property type="entry name" value="Winged helix' DNA-binding domain"/>
    <property type="match status" value="1"/>
</dbReference>
<dbReference type="SMART" id="SM00100">
    <property type="entry name" value="cNMP"/>
    <property type="match status" value="1"/>
</dbReference>
<feature type="domain" description="Cyclic nucleotide-binding" evidence="4">
    <location>
        <begin position="29"/>
        <end position="132"/>
    </location>
</feature>
<dbReference type="PROSITE" id="PS50042">
    <property type="entry name" value="CNMP_BINDING_3"/>
    <property type="match status" value="1"/>
</dbReference>
<dbReference type="EMBL" id="QYSE01000001">
    <property type="protein sequence ID" value="RJF36623.1"/>
    <property type="molecule type" value="Genomic_DNA"/>
</dbReference>
<comment type="caution">
    <text evidence="6">The sequence shown here is derived from an EMBL/GenBank/DDBJ whole genome shotgun (WGS) entry which is preliminary data.</text>
</comment>
<dbReference type="SMART" id="SM00419">
    <property type="entry name" value="HTH_CRP"/>
    <property type="match status" value="1"/>
</dbReference>
<keyword evidence="2" id="KW-0238">DNA-binding</keyword>
<evidence type="ECO:0000259" key="4">
    <source>
        <dbReference type="PROSITE" id="PS50042"/>
    </source>
</evidence>
<dbReference type="InterPro" id="IPR014710">
    <property type="entry name" value="RmlC-like_jellyroll"/>
</dbReference>
<dbReference type="PANTHER" id="PTHR24567">
    <property type="entry name" value="CRP FAMILY TRANSCRIPTIONAL REGULATORY PROTEIN"/>
    <property type="match status" value="1"/>
</dbReference>
<dbReference type="InterPro" id="IPR018490">
    <property type="entry name" value="cNMP-bd_dom_sf"/>
</dbReference>
<proteinExistence type="predicted"/>
<dbReference type="GO" id="GO:0003677">
    <property type="term" value="F:DNA binding"/>
    <property type="evidence" value="ECO:0007669"/>
    <property type="project" value="UniProtKB-KW"/>
</dbReference>
<evidence type="ECO:0000313" key="7">
    <source>
        <dbReference type="Proteomes" id="UP000265938"/>
    </source>
</evidence>
<feature type="domain" description="HTH crp-type" evidence="5">
    <location>
        <begin position="163"/>
        <end position="229"/>
    </location>
</feature>
<dbReference type="Pfam" id="PF00027">
    <property type="entry name" value="cNMP_binding"/>
    <property type="match status" value="1"/>
</dbReference>
<evidence type="ECO:0000256" key="2">
    <source>
        <dbReference type="ARBA" id="ARBA00023125"/>
    </source>
</evidence>
<evidence type="ECO:0000313" key="6">
    <source>
        <dbReference type="EMBL" id="RJF36623.1"/>
    </source>
</evidence>